<name>A0A1V9VBF3_9BACT</name>
<dbReference type="PANTHER" id="PTHR35272:SF3">
    <property type="entry name" value="THIOL:DISULFIDE INTERCHANGE PROTEIN DSBC"/>
    <property type="match status" value="1"/>
</dbReference>
<feature type="chain" id="PRO_5040575668" evidence="1">
    <location>
        <begin position="22"/>
        <end position="246"/>
    </location>
</feature>
<evidence type="ECO:0000256" key="1">
    <source>
        <dbReference type="SAM" id="SignalP"/>
    </source>
</evidence>
<proteinExistence type="predicted"/>
<dbReference type="Proteomes" id="UP000192599">
    <property type="component" value="Unassembled WGS sequence"/>
</dbReference>
<protein>
    <submittedName>
        <fullName evidence="3">Thiol:disulfide interchange protein</fullName>
    </submittedName>
</protein>
<organism evidence="3 5">
    <name type="scientific">Aliarcobacter cryaerophilus</name>
    <dbReference type="NCBI Taxonomy" id="28198"/>
    <lineage>
        <taxon>Bacteria</taxon>
        <taxon>Pseudomonadati</taxon>
        <taxon>Campylobacterota</taxon>
        <taxon>Epsilonproteobacteria</taxon>
        <taxon>Campylobacterales</taxon>
        <taxon>Arcobacteraceae</taxon>
        <taxon>Aliarcobacter</taxon>
    </lineage>
</organism>
<dbReference type="EMBL" id="NXGJ01000005">
    <property type="protein sequence ID" value="PRM87982.1"/>
    <property type="molecule type" value="Genomic_DNA"/>
</dbReference>
<comment type="caution">
    <text evidence="3">The sequence shown here is derived from an EMBL/GenBank/DDBJ whole genome shotgun (WGS) entry which is preliminary data.</text>
</comment>
<sequence>MFRILKNVIFLSLLLVLNLEAKEKELTNKQMLEFESLELFKKAGIKVEKAYDIGSLYLLSIVVQGNKDEIFLTKDKNYLISGAVINTTTGMQIKAPVNLAILKDKEAFTYGNGKDEYTLFTDPECSYCKKFESFLPQIKDKVKIKVFFFPLDFHENAKDLSIYIMSKKTRDEKINAMFEFNIGDNLSKVKNAKYSKNELEKLEKKLEEHINLGISLNVQGTPALFDKDGNSIVWVNLLEKYGIEFK</sequence>
<dbReference type="Pfam" id="PF13098">
    <property type="entry name" value="Thioredoxin_2"/>
    <property type="match status" value="1"/>
</dbReference>
<evidence type="ECO:0000313" key="4">
    <source>
        <dbReference type="EMBL" id="PRM87982.1"/>
    </source>
</evidence>
<feature type="domain" description="Thioredoxin-like fold" evidence="2">
    <location>
        <begin position="111"/>
        <end position="230"/>
    </location>
</feature>
<dbReference type="InterPro" id="IPR012336">
    <property type="entry name" value="Thioredoxin-like_fold"/>
</dbReference>
<dbReference type="InterPro" id="IPR036249">
    <property type="entry name" value="Thioredoxin-like_sf"/>
</dbReference>
<dbReference type="AlphaFoldDB" id="A0A1V9VBF3"/>
<evidence type="ECO:0000259" key="2">
    <source>
        <dbReference type="Pfam" id="PF13098"/>
    </source>
</evidence>
<dbReference type="Proteomes" id="UP000239065">
    <property type="component" value="Unassembled WGS sequence"/>
</dbReference>
<evidence type="ECO:0000313" key="5">
    <source>
        <dbReference type="Proteomes" id="UP000192599"/>
    </source>
</evidence>
<dbReference type="EMBL" id="LNTC01000094">
    <property type="protein sequence ID" value="OQR41169.1"/>
    <property type="molecule type" value="Genomic_DNA"/>
</dbReference>
<dbReference type="PANTHER" id="PTHR35272">
    <property type="entry name" value="THIOL:DISULFIDE INTERCHANGE PROTEIN DSBC-RELATED"/>
    <property type="match status" value="1"/>
</dbReference>
<dbReference type="SUPFAM" id="SSF52833">
    <property type="entry name" value="Thioredoxin-like"/>
    <property type="match status" value="1"/>
</dbReference>
<evidence type="ECO:0000313" key="3">
    <source>
        <dbReference type="EMBL" id="OQR41169.1"/>
    </source>
</evidence>
<keyword evidence="1" id="KW-0732">Signal</keyword>
<feature type="signal peptide" evidence="1">
    <location>
        <begin position="1"/>
        <end position="21"/>
    </location>
</feature>
<dbReference type="RefSeq" id="WP_066402899.1">
    <property type="nucleotide sequence ID" value="NZ_CP060264.1"/>
</dbReference>
<dbReference type="Gene3D" id="3.40.30.10">
    <property type="entry name" value="Glutaredoxin"/>
    <property type="match status" value="1"/>
</dbReference>
<reference evidence="4 6" key="2">
    <citation type="submission" date="2017-09" db="EMBL/GenBank/DDBJ databases">
        <title>Reassesment of A. cryaerophilus.</title>
        <authorList>
            <person name="Perez-Cataluna A."/>
            <person name="Collado L."/>
            <person name="Salgado O."/>
            <person name="Lefinanco V."/>
            <person name="Figueras M.J."/>
        </authorList>
    </citation>
    <scope>NUCLEOTIDE SEQUENCE [LARGE SCALE GENOMIC DNA]</scope>
    <source>
        <strain evidence="4 6">LMG 9861</strain>
    </source>
</reference>
<evidence type="ECO:0000313" key="6">
    <source>
        <dbReference type="Proteomes" id="UP000239065"/>
    </source>
</evidence>
<dbReference type="InterPro" id="IPR051470">
    <property type="entry name" value="Thiol:disulfide_interchange"/>
</dbReference>
<accession>A0A1V9VBF3</accession>
<reference evidence="3 5" key="1">
    <citation type="submission" date="2017-04" db="EMBL/GenBank/DDBJ databases">
        <title>Accumulation and expression of multiple antibiotic resistance genes in Arcobacter cryaerophilus that thrives in sewage.</title>
        <authorList>
            <person name="Millar J.A."/>
            <person name="Raghavan R."/>
        </authorList>
    </citation>
    <scope>NUCLEOTIDE SEQUENCE [LARGE SCALE GENOMIC DNA]</scope>
    <source>
        <strain evidence="3 5">AZT-1</strain>
    </source>
</reference>
<gene>
    <name evidence="3" type="ORF">AS859_07285</name>
    <name evidence="4" type="ORF">CJ669_05975</name>
</gene>